<evidence type="ECO:0000313" key="3">
    <source>
        <dbReference type="Proteomes" id="UP000075840"/>
    </source>
</evidence>
<feature type="compositionally biased region" description="Low complexity" evidence="1">
    <location>
        <begin position="185"/>
        <end position="205"/>
    </location>
</feature>
<dbReference type="AlphaFoldDB" id="A0A1I8JTK9"/>
<dbReference type="SMART" id="SM00271">
    <property type="entry name" value="DnaJ"/>
    <property type="match status" value="1"/>
</dbReference>
<feature type="compositionally biased region" description="Polar residues" evidence="1">
    <location>
        <begin position="268"/>
        <end position="285"/>
    </location>
</feature>
<feature type="region of interest" description="Disordered" evidence="1">
    <location>
        <begin position="268"/>
        <end position="297"/>
    </location>
</feature>
<dbReference type="Pfam" id="PF00226">
    <property type="entry name" value="DnaJ"/>
    <property type="match status" value="1"/>
</dbReference>
<feature type="compositionally biased region" description="Basic and acidic residues" evidence="1">
    <location>
        <begin position="505"/>
        <end position="525"/>
    </location>
</feature>
<feature type="region of interest" description="Disordered" evidence="1">
    <location>
        <begin position="176"/>
        <end position="247"/>
    </location>
</feature>
<dbReference type="PANTHER" id="PTHR44665:SF1">
    <property type="entry name" value="DNAJ HOMOLOG SUBFAMILY C MEMBER 14"/>
    <property type="match status" value="1"/>
</dbReference>
<feature type="compositionally biased region" description="Basic and acidic residues" evidence="1">
    <location>
        <begin position="457"/>
        <end position="472"/>
    </location>
</feature>
<dbReference type="Proteomes" id="UP000075840">
    <property type="component" value="Unassembled WGS sequence"/>
</dbReference>
<keyword evidence="3" id="KW-1185">Reference proteome</keyword>
<feature type="compositionally biased region" description="Low complexity" evidence="1">
    <location>
        <begin position="1007"/>
        <end position="1023"/>
    </location>
</feature>
<dbReference type="InterPro" id="IPR001623">
    <property type="entry name" value="DnaJ_domain"/>
</dbReference>
<dbReference type="PRINTS" id="PR00625">
    <property type="entry name" value="JDOMAIN"/>
</dbReference>
<dbReference type="Pfam" id="PF14901">
    <property type="entry name" value="Jiv90"/>
    <property type="match status" value="1"/>
</dbReference>
<feature type="region of interest" description="Disordered" evidence="1">
    <location>
        <begin position="1"/>
        <end position="38"/>
    </location>
</feature>
<feature type="compositionally biased region" description="Basic and acidic residues" evidence="1">
    <location>
        <begin position="1028"/>
        <end position="1041"/>
    </location>
</feature>
<dbReference type="InterPro" id="IPR052317">
    <property type="entry name" value="Viral_replicn-host_int_reg"/>
</dbReference>
<feature type="compositionally biased region" description="Low complexity" evidence="1">
    <location>
        <begin position="1058"/>
        <end position="1068"/>
    </location>
</feature>
<accession>A0A1I8JTK9</accession>
<feature type="compositionally biased region" description="Acidic residues" evidence="1">
    <location>
        <begin position="569"/>
        <end position="588"/>
    </location>
</feature>
<evidence type="ECO:0000256" key="1">
    <source>
        <dbReference type="SAM" id="MobiDB-lite"/>
    </source>
</evidence>
<reference evidence="2" key="1">
    <citation type="submission" date="2022-08" db="UniProtKB">
        <authorList>
            <consortium name="EnsemblMetazoa"/>
        </authorList>
    </citation>
    <scope>IDENTIFICATION</scope>
    <source>
        <strain evidence="2">Dongola</strain>
    </source>
</reference>
<dbReference type="VEuPathDB" id="VectorBase:AARA21_003297"/>
<dbReference type="InterPro" id="IPR036869">
    <property type="entry name" value="J_dom_sf"/>
</dbReference>
<dbReference type="VEuPathDB" id="VectorBase:AARA016084"/>
<evidence type="ECO:0000313" key="2">
    <source>
        <dbReference type="EnsemblMetazoa" id="AARA016084-PA"/>
    </source>
</evidence>
<name>A0A1I8JTK9_ANOAR</name>
<feature type="region of interest" description="Disordered" evidence="1">
    <location>
        <begin position="782"/>
        <end position="801"/>
    </location>
</feature>
<dbReference type="SUPFAM" id="SSF46565">
    <property type="entry name" value="Chaperone J-domain"/>
    <property type="match status" value="1"/>
</dbReference>
<protein>
    <submittedName>
        <fullName evidence="2">Uncharacterized protein</fullName>
    </submittedName>
</protein>
<feature type="compositionally biased region" description="Gly residues" evidence="1">
    <location>
        <begin position="421"/>
        <end position="431"/>
    </location>
</feature>
<feature type="region of interest" description="Disordered" evidence="1">
    <location>
        <begin position="1006"/>
        <end position="1076"/>
    </location>
</feature>
<dbReference type="EnsemblMetazoa" id="AARA016084-RA">
    <property type="protein sequence ID" value="AARA016084-PA"/>
    <property type="gene ID" value="AARA016084"/>
</dbReference>
<dbReference type="PROSITE" id="PS50076">
    <property type="entry name" value="DNAJ_2"/>
    <property type="match status" value="1"/>
</dbReference>
<dbReference type="Gene3D" id="1.10.287.110">
    <property type="entry name" value="DnaJ domain"/>
    <property type="match status" value="1"/>
</dbReference>
<dbReference type="EMBL" id="APCN01000422">
    <property type="status" value="NOT_ANNOTATED_CDS"/>
    <property type="molecule type" value="Genomic_DNA"/>
</dbReference>
<organism evidence="2 3">
    <name type="scientific">Anopheles arabiensis</name>
    <name type="common">Mosquito</name>
    <dbReference type="NCBI Taxonomy" id="7173"/>
    <lineage>
        <taxon>Eukaryota</taxon>
        <taxon>Metazoa</taxon>
        <taxon>Ecdysozoa</taxon>
        <taxon>Arthropoda</taxon>
        <taxon>Hexapoda</taxon>
        <taxon>Insecta</taxon>
        <taxon>Pterygota</taxon>
        <taxon>Neoptera</taxon>
        <taxon>Endopterygota</taxon>
        <taxon>Diptera</taxon>
        <taxon>Nematocera</taxon>
        <taxon>Culicoidea</taxon>
        <taxon>Culicidae</taxon>
        <taxon>Anophelinae</taxon>
        <taxon>Anopheles</taxon>
    </lineage>
</organism>
<dbReference type="InterPro" id="IPR032843">
    <property type="entry name" value="Jiv"/>
</dbReference>
<dbReference type="CDD" id="cd06257">
    <property type="entry name" value="DnaJ"/>
    <property type="match status" value="1"/>
</dbReference>
<proteinExistence type="predicted"/>
<feature type="compositionally biased region" description="Polar residues" evidence="1">
    <location>
        <begin position="206"/>
        <end position="221"/>
    </location>
</feature>
<feature type="region of interest" description="Disordered" evidence="1">
    <location>
        <begin position="408"/>
        <end position="681"/>
    </location>
</feature>
<feature type="compositionally biased region" description="Low complexity" evidence="1">
    <location>
        <begin position="222"/>
        <end position="238"/>
    </location>
</feature>
<sequence>MSNNTRDGNENFWPPNQQVQPPLPPPHHYAAHAQHQFHQQLHQTLLQQPVVPPQLLPHPQHLSYAVPTVPVVAPSGAPYYHGAAGMVDGYGASGTGFSMHHGAHQPLEDEYSDAYGQAIKVVYQPQQHQASAVTAAAAAPGMMPCGQEDPNQNHVVQDKQGYELFSNNSSFMLAAPGFGFTLHNPQQQQQQQQQQQEQPQQQQQPMSQFSSMSTPPAQVTHPTQQAAAPVPQATTSQTLENGNNSTSSLISQLVGNWAPTISGTYGNGPSSLVNDAPSQSVSNPPVQEDNSKATVSPTKVAFSKPVINPVTPNVIGTASQAHGSPSGSPSVVTAVSSNRNNTNAAAVYNQQNDDNSAKLDQNVNKKQRIVAEVKPMRMSYSDVLSKNVPSGGNPFASNASTNGEMVSALPATFGNGTKVSGSGGPNGGSGGKSKRESKRSNANGERKSMGNAGNVTHAKDRIDDGSTRKADRTNGAGTGTNSPTMTDGGSSKPMEGSADATLRSGQEKGRNKSDKTSGVKRDKGGSRFGAEGLETGGKKGRSGTHSNEDEAGGLQNCRSDASSAPLANDETEEERGEDYEEYDSDEYDQVSIGSSETSGRQDKQQQQQQHQAGHEELPFLYNVKKNTNGANDTHIEKINPPRTATATTHRKGGGGRSARAPGKQPDKPVGNQASGKRSVRSRKNQKYAFLEKLLLKWLEYTMLALHWLWSLVSDVVYLSARLAWDYVLSAYQYCRQHVHTIRQDFGKNSGRPGAWFRRAWQSFDGHFAKESRWAFWRRCRKQKPAEPPGGKSTPYRDGRLPSTADEAMSSLLNCKGKDAYSILGVSPDCSQEQIRKHYKKIAVLVHPDKNKQPGAEEAFKVLQRSFELIGEPESRKEYDQSLAEALNAEKAWSEINDLLTQLHTKISEAANTIRCSSCCLRHPRKPTGRAHYAARECSSCKIRHPAREGDIWAETSFLGLRWKYLAMMEGNVYDITEWANCQKGALSHLQPNSHIVQYRIVLGSSSQQQQQQQQQQQHQPQHQAGQPLDKDQIGRSRKEPTANEPNLDDFLNNIYAGQNQQASSQNASSRRRYRRN</sequence>
<feature type="compositionally biased region" description="Polar residues" evidence="1">
    <location>
        <begin position="479"/>
        <end position="489"/>
    </location>
</feature>
<dbReference type="PANTHER" id="PTHR44665">
    <property type="entry name" value="DNAJ HOMOLOG SUBFAMILY C MEMBER 14"/>
    <property type="match status" value="1"/>
</dbReference>